<feature type="domain" description="TonB-dependent receptor-like beta-barrel" evidence="13">
    <location>
        <begin position="272"/>
        <end position="690"/>
    </location>
</feature>
<reference evidence="15 16" key="1">
    <citation type="submission" date="2016-05" db="EMBL/GenBank/DDBJ databases">
        <title>Niabella ginsenosidivorans BS26 whole genome sequencing.</title>
        <authorList>
            <person name="Im W.T."/>
            <person name="Siddiqi M.Z."/>
        </authorList>
    </citation>
    <scope>NUCLEOTIDE SEQUENCE [LARGE SCALE GENOMIC DNA]</scope>
    <source>
        <strain evidence="15 16">BS26</strain>
    </source>
</reference>
<dbReference type="Proteomes" id="UP000077667">
    <property type="component" value="Chromosome"/>
</dbReference>
<dbReference type="OrthoDB" id="1109239at2"/>
<dbReference type="RefSeq" id="WP_067759238.1">
    <property type="nucleotide sequence ID" value="NZ_CP015772.1"/>
</dbReference>
<keyword evidence="16" id="KW-1185">Reference proteome</keyword>
<dbReference type="PANTHER" id="PTHR30069:SF29">
    <property type="entry name" value="HEMOGLOBIN AND HEMOGLOBIN-HAPTOGLOBIN-BINDING PROTEIN 1-RELATED"/>
    <property type="match status" value="1"/>
</dbReference>
<keyword evidence="9 10" id="KW-0998">Cell outer membrane</keyword>
<dbReference type="GO" id="GO:0015344">
    <property type="term" value="F:siderophore uptake transmembrane transporter activity"/>
    <property type="evidence" value="ECO:0007669"/>
    <property type="project" value="TreeGrafter"/>
</dbReference>
<dbReference type="InterPro" id="IPR037066">
    <property type="entry name" value="Plug_dom_sf"/>
</dbReference>
<name>A0A1A9I7H3_9BACT</name>
<evidence type="ECO:0000256" key="8">
    <source>
        <dbReference type="ARBA" id="ARBA00023170"/>
    </source>
</evidence>
<dbReference type="GO" id="GO:0009279">
    <property type="term" value="C:cell outer membrane"/>
    <property type="evidence" value="ECO:0007669"/>
    <property type="project" value="UniProtKB-SubCell"/>
</dbReference>
<comment type="similarity">
    <text evidence="10 11">Belongs to the TonB-dependent receptor family.</text>
</comment>
<dbReference type="Gene3D" id="2.170.130.10">
    <property type="entry name" value="TonB-dependent receptor, plug domain"/>
    <property type="match status" value="1"/>
</dbReference>
<dbReference type="PANTHER" id="PTHR30069">
    <property type="entry name" value="TONB-DEPENDENT OUTER MEMBRANE RECEPTOR"/>
    <property type="match status" value="1"/>
</dbReference>
<dbReference type="InterPro" id="IPR012910">
    <property type="entry name" value="Plug_dom"/>
</dbReference>
<dbReference type="SUPFAM" id="SSF56935">
    <property type="entry name" value="Porins"/>
    <property type="match status" value="1"/>
</dbReference>
<sequence length="731" mass="81387">MQQCKSSKRVVRFLFLMIACFITSFLYAQLKISFQFKNVITREPVNNVTVSVNGAPVAAADSMGMISVLLPAGHRSFSFSAVGYENAALSAVIKSDTIFIVELKSRNKEMEEVVVVATTRNDQSVENAPIKVEVLGKEEMEEENTIRPANIASILGDVSGVQIQQTSAVSGNSGVRIQGLDGRYTQILRDGMPLYDGFSGSFGILTIPPLDLQQIELVKGSASTLYGGGAIGGLVNMISKRPATAQESIVTLNQTSLQESDANLFLSKRYKNTGYTFFGGYTHQNPVDVNKDGFSDVPRLNSSTIHPRLFFYPKNTIVIVGYSGSFHNSKGGDMRVLEDHADATHQYFEQNNTMRHTGELVVEHLLGSRKHLYFKNTFSDFTNDYSDAQLSYKGNQLSYYSELSTLISYGNKNSFVAGVNVTGDRFRATHQNVFIPVASLSNNTVGIFAQNTWVIKGNTTLEAGLRDDIHRQYGNFFLPRVAFFNRFNKHWAARAGVGWGYKVPNPFAPWYMDDAPDKIAALPENITPERSIGYNAEVNYKKEWDKGNTVFINQAFFLTQIMDPVYGTIDAAGNLYYQNGSKEVISRGFDTYIKATVQHWELYAGYTYTVVTRNYLSGNPFMPLTPRNRAAFTIARDFDEAGLLAGIEGSYNGNQKRLDGSDTPDYLFMAVMVQKRLDSHVSLVLNCENLLNYRQGKVESLYTGPVTDPQFQPLWAPIDGRVVNLSLRLKL</sequence>
<keyword evidence="8 15" id="KW-0675">Receptor</keyword>
<organism evidence="15 16">
    <name type="scientific">Niabella ginsenosidivorans</name>
    <dbReference type="NCBI Taxonomy" id="1176587"/>
    <lineage>
        <taxon>Bacteria</taxon>
        <taxon>Pseudomonadati</taxon>
        <taxon>Bacteroidota</taxon>
        <taxon>Chitinophagia</taxon>
        <taxon>Chitinophagales</taxon>
        <taxon>Chitinophagaceae</taxon>
        <taxon>Niabella</taxon>
    </lineage>
</organism>
<keyword evidence="3 10" id="KW-1134">Transmembrane beta strand</keyword>
<evidence type="ECO:0000256" key="9">
    <source>
        <dbReference type="ARBA" id="ARBA00023237"/>
    </source>
</evidence>
<protein>
    <submittedName>
        <fullName evidence="15">TonB-dependent receptor</fullName>
    </submittedName>
</protein>
<dbReference type="Pfam" id="PF00593">
    <property type="entry name" value="TonB_dep_Rec_b-barrel"/>
    <property type="match status" value="1"/>
</dbReference>
<evidence type="ECO:0000259" key="14">
    <source>
        <dbReference type="Pfam" id="PF07715"/>
    </source>
</evidence>
<dbReference type="Pfam" id="PF07715">
    <property type="entry name" value="Plug"/>
    <property type="match status" value="1"/>
</dbReference>
<accession>A0A1A9I7H3</accession>
<evidence type="ECO:0000256" key="5">
    <source>
        <dbReference type="ARBA" id="ARBA00022729"/>
    </source>
</evidence>
<dbReference type="KEGG" id="nia:A8C56_18215"/>
<keyword evidence="7 10" id="KW-0472">Membrane</keyword>
<keyword evidence="6 11" id="KW-0798">TonB box</keyword>
<evidence type="ECO:0000313" key="16">
    <source>
        <dbReference type="Proteomes" id="UP000077667"/>
    </source>
</evidence>
<evidence type="ECO:0000256" key="7">
    <source>
        <dbReference type="ARBA" id="ARBA00023136"/>
    </source>
</evidence>
<dbReference type="PROSITE" id="PS52016">
    <property type="entry name" value="TONB_DEPENDENT_REC_3"/>
    <property type="match status" value="1"/>
</dbReference>
<evidence type="ECO:0000256" key="6">
    <source>
        <dbReference type="ARBA" id="ARBA00023077"/>
    </source>
</evidence>
<comment type="subcellular location">
    <subcellularLocation>
        <location evidence="1 10">Cell outer membrane</location>
        <topology evidence="1 10">Multi-pass membrane protein</topology>
    </subcellularLocation>
</comment>
<evidence type="ECO:0000313" key="15">
    <source>
        <dbReference type="EMBL" id="ANH82651.1"/>
    </source>
</evidence>
<dbReference type="InterPro" id="IPR000531">
    <property type="entry name" value="Beta-barrel_TonB"/>
</dbReference>
<evidence type="ECO:0000259" key="13">
    <source>
        <dbReference type="Pfam" id="PF00593"/>
    </source>
</evidence>
<evidence type="ECO:0000256" key="10">
    <source>
        <dbReference type="PROSITE-ProRule" id="PRU01360"/>
    </source>
</evidence>
<gene>
    <name evidence="15" type="ORF">A8C56_18215</name>
</gene>
<keyword evidence="2 10" id="KW-0813">Transport</keyword>
<evidence type="ECO:0000256" key="3">
    <source>
        <dbReference type="ARBA" id="ARBA00022452"/>
    </source>
</evidence>
<evidence type="ECO:0000256" key="1">
    <source>
        <dbReference type="ARBA" id="ARBA00004571"/>
    </source>
</evidence>
<keyword evidence="12" id="KW-1133">Transmembrane helix</keyword>
<keyword evidence="4 10" id="KW-0812">Transmembrane</keyword>
<proteinExistence type="inferred from homology"/>
<dbReference type="STRING" id="1176587.A8C56_18215"/>
<dbReference type="InterPro" id="IPR036942">
    <property type="entry name" value="Beta-barrel_TonB_sf"/>
</dbReference>
<feature type="domain" description="TonB-dependent receptor plug" evidence="14">
    <location>
        <begin position="125"/>
        <end position="233"/>
    </location>
</feature>
<dbReference type="GO" id="GO:0044718">
    <property type="term" value="P:siderophore transmembrane transport"/>
    <property type="evidence" value="ECO:0007669"/>
    <property type="project" value="TreeGrafter"/>
</dbReference>
<evidence type="ECO:0000256" key="4">
    <source>
        <dbReference type="ARBA" id="ARBA00022692"/>
    </source>
</evidence>
<evidence type="ECO:0000256" key="12">
    <source>
        <dbReference type="SAM" id="Phobius"/>
    </source>
</evidence>
<dbReference type="Gene3D" id="2.40.170.20">
    <property type="entry name" value="TonB-dependent receptor, beta-barrel domain"/>
    <property type="match status" value="1"/>
</dbReference>
<dbReference type="EMBL" id="CP015772">
    <property type="protein sequence ID" value="ANH82651.1"/>
    <property type="molecule type" value="Genomic_DNA"/>
</dbReference>
<keyword evidence="5" id="KW-0732">Signal</keyword>
<feature type="transmembrane region" description="Helical" evidence="12">
    <location>
        <begin position="12"/>
        <end position="30"/>
    </location>
</feature>
<dbReference type="AlphaFoldDB" id="A0A1A9I7H3"/>
<evidence type="ECO:0000256" key="11">
    <source>
        <dbReference type="RuleBase" id="RU003357"/>
    </source>
</evidence>
<dbReference type="InterPro" id="IPR039426">
    <property type="entry name" value="TonB-dep_rcpt-like"/>
</dbReference>
<evidence type="ECO:0000256" key="2">
    <source>
        <dbReference type="ARBA" id="ARBA00022448"/>
    </source>
</evidence>